<organism evidence="12 13">
    <name type="scientific">Filimonas lacunae</name>
    <dbReference type="NCBI Taxonomy" id="477680"/>
    <lineage>
        <taxon>Bacteria</taxon>
        <taxon>Pseudomonadati</taxon>
        <taxon>Bacteroidota</taxon>
        <taxon>Chitinophagia</taxon>
        <taxon>Chitinophagales</taxon>
        <taxon>Chitinophagaceae</taxon>
        <taxon>Filimonas</taxon>
    </lineage>
</organism>
<keyword evidence="9" id="KW-0407">Ion channel</keyword>
<feature type="transmembrane region" description="Helical" evidence="10">
    <location>
        <begin position="159"/>
        <end position="185"/>
    </location>
</feature>
<keyword evidence="13" id="KW-1185">Reference proteome</keyword>
<feature type="transmembrane region" description="Helical" evidence="10">
    <location>
        <begin position="25"/>
        <end position="44"/>
    </location>
</feature>
<keyword evidence="4 10" id="KW-1133">Transmembrane helix</keyword>
<proteinExistence type="predicted"/>
<dbReference type="PRINTS" id="PR00762">
    <property type="entry name" value="CLCHANNEL"/>
</dbReference>
<feature type="transmembrane region" description="Helical" evidence="10">
    <location>
        <begin position="197"/>
        <end position="215"/>
    </location>
</feature>
<dbReference type="STRING" id="477680.SAMN05421788_103414"/>
<comment type="subcellular location">
    <subcellularLocation>
        <location evidence="1">Membrane</location>
        <topology evidence="1">Multi-pass membrane protein</topology>
    </subcellularLocation>
</comment>
<feature type="transmembrane region" description="Helical" evidence="10">
    <location>
        <begin position="272"/>
        <end position="291"/>
    </location>
</feature>
<dbReference type="OrthoDB" id="9812438at2"/>
<keyword evidence="3 10" id="KW-0812">Transmembrane</keyword>
<dbReference type="InterPro" id="IPR046342">
    <property type="entry name" value="CBS_dom_sf"/>
</dbReference>
<evidence type="ECO:0000256" key="6">
    <source>
        <dbReference type="ARBA" id="ARBA00023136"/>
    </source>
</evidence>
<keyword evidence="7" id="KW-0869">Chloride channel</keyword>
<reference evidence="13" key="1">
    <citation type="submission" date="2017-01" db="EMBL/GenBank/DDBJ databases">
        <authorList>
            <person name="Varghese N."/>
            <person name="Submissions S."/>
        </authorList>
    </citation>
    <scope>NUCLEOTIDE SEQUENCE [LARGE SCALE GENOMIC DNA]</scope>
    <source>
        <strain evidence="13">DSM 21054</strain>
    </source>
</reference>
<feature type="transmembrane region" description="Helical" evidence="10">
    <location>
        <begin position="64"/>
        <end position="87"/>
    </location>
</feature>
<dbReference type="GO" id="GO:0005254">
    <property type="term" value="F:chloride channel activity"/>
    <property type="evidence" value="ECO:0007669"/>
    <property type="project" value="UniProtKB-KW"/>
</dbReference>
<dbReference type="InterPro" id="IPR000644">
    <property type="entry name" value="CBS_dom"/>
</dbReference>
<dbReference type="InterPro" id="IPR001807">
    <property type="entry name" value="ClC"/>
</dbReference>
<dbReference type="InterPro" id="IPR050368">
    <property type="entry name" value="ClC-type_chloride_channel"/>
</dbReference>
<evidence type="ECO:0000256" key="4">
    <source>
        <dbReference type="ARBA" id="ARBA00022989"/>
    </source>
</evidence>
<protein>
    <submittedName>
        <fullName evidence="12">Chloride channel protein, CIC family</fullName>
    </submittedName>
</protein>
<dbReference type="Pfam" id="PF00571">
    <property type="entry name" value="CBS"/>
    <property type="match status" value="1"/>
</dbReference>
<feature type="transmembrane region" description="Helical" evidence="10">
    <location>
        <begin position="235"/>
        <end position="252"/>
    </location>
</feature>
<dbReference type="RefSeq" id="WP_076379230.1">
    <property type="nucleotide sequence ID" value="NZ_AP017422.1"/>
</dbReference>
<dbReference type="Pfam" id="PF00654">
    <property type="entry name" value="Voltage_CLC"/>
    <property type="match status" value="1"/>
</dbReference>
<evidence type="ECO:0000313" key="13">
    <source>
        <dbReference type="Proteomes" id="UP000186917"/>
    </source>
</evidence>
<feature type="transmembrane region" description="Helical" evidence="10">
    <location>
        <begin position="410"/>
        <end position="429"/>
    </location>
</feature>
<keyword evidence="5" id="KW-0406">Ion transport</keyword>
<evidence type="ECO:0000256" key="7">
    <source>
        <dbReference type="ARBA" id="ARBA00023173"/>
    </source>
</evidence>
<dbReference type="GO" id="GO:0034707">
    <property type="term" value="C:chloride channel complex"/>
    <property type="evidence" value="ECO:0007669"/>
    <property type="project" value="UniProtKB-KW"/>
</dbReference>
<dbReference type="Gene3D" id="1.10.3080.10">
    <property type="entry name" value="Clc chloride channel"/>
    <property type="match status" value="1"/>
</dbReference>
<dbReference type="EMBL" id="FTOR01000003">
    <property type="protein sequence ID" value="SIT08917.1"/>
    <property type="molecule type" value="Genomic_DNA"/>
</dbReference>
<feature type="transmembrane region" description="Helical" evidence="10">
    <location>
        <begin position="312"/>
        <end position="339"/>
    </location>
</feature>
<keyword evidence="8" id="KW-0868">Chloride</keyword>
<feature type="transmembrane region" description="Helical" evidence="10">
    <location>
        <begin position="379"/>
        <end position="404"/>
    </location>
</feature>
<dbReference type="InterPro" id="IPR014743">
    <property type="entry name" value="Cl-channel_core"/>
</dbReference>
<evidence type="ECO:0000313" key="12">
    <source>
        <dbReference type="EMBL" id="SIT08917.1"/>
    </source>
</evidence>
<sequence>MMNIVHGPVRRGVLYVKSKLTERQFLLVACVIVGATASLAAVTLKLLVFRLEELFFTHAAPGNVMWYQVLLPIVGIGVSSLLIVKVFKEFKKGNDKIVYAIAKNGANLPSSQIYSHIVTSSITVGLGGSAGLESPMVATGAAIGSNFGRLYFLPYKERTVLLACGIASGIASAFSAPVAGVLFALEVLMIDITITTFIPLIISAATGALLARMILGDEILLSFRNLHPFNYSNTLFYVCIGILGGFCALYYARMYTWIEHKFEHLRTATHRWIWGSLLLAVLIFFLPPLFGEGYQTIRMLADNNSISNSTGFLLHNFGTTWGLLLFLVAVILMKVFATAFTVQGGGNGGSFAPALFIGGVLGFVIGKCFILLGYEDVPVANFVVAGMASMLSGVFFAPLTAIFLSAEITGGYSLIIPLMLVAAISFFVVKSFEPLSMEMKKLSHTSRLNPSDKDKFLLSRLELTHMVGTDYLRFNTKTTLPEIARLISHDLNDVYAVTSEGNKLEGVIYLNDIKSLMLDYLDKNQYTTATDVMIKQRFLTVNDDVETALYTFEQQNVSTLAVVTETGAWAGFITKAAILDRYRQEILQLSYN</sequence>
<evidence type="ECO:0000256" key="2">
    <source>
        <dbReference type="ARBA" id="ARBA00022448"/>
    </source>
</evidence>
<dbReference type="CDD" id="cd02205">
    <property type="entry name" value="CBS_pair_SF"/>
    <property type="match status" value="1"/>
</dbReference>
<evidence type="ECO:0000256" key="3">
    <source>
        <dbReference type="ARBA" id="ARBA00022692"/>
    </source>
</evidence>
<evidence type="ECO:0000259" key="11">
    <source>
        <dbReference type="Pfam" id="PF00571"/>
    </source>
</evidence>
<dbReference type="CDD" id="cd00400">
    <property type="entry name" value="Voltage_gated_ClC"/>
    <property type="match status" value="1"/>
</dbReference>
<gene>
    <name evidence="12" type="ORF">SAMN05421788_103414</name>
</gene>
<dbReference type="SUPFAM" id="SSF81340">
    <property type="entry name" value="Clc chloride channel"/>
    <property type="match status" value="1"/>
</dbReference>
<evidence type="ECO:0000256" key="9">
    <source>
        <dbReference type="ARBA" id="ARBA00023303"/>
    </source>
</evidence>
<evidence type="ECO:0000256" key="5">
    <source>
        <dbReference type="ARBA" id="ARBA00023065"/>
    </source>
</evidence>
<name>A0A1N7PEG2_9BACT</name>
<dbReference type="PANTHER" id="PTHR43427:SF6">
    <property type="entry name" value="CHLORIDE CHANNEL PROTEIN CLC-E"/>
    <property type="match status" value="1"/>
</dbReference>
<evidence type="ECO:0000256" key="10">
    <source>
        <dbReference type="SAM" id="Phobius"/>
    </source>
</evidence>
<dbReference type="AlphaFoldDB" id="A0A1N7PEG2"/>
<evidence type="ECO:0000256" key="1">
    <source>
        <dbReference type="ARBA" id="ARBA00004141"/>
    </source>
</evidence>
<keyword evidence="2" id="KW-0813">Transport</keyword>
<feature type="transmembrane region" description="Helical" evidence="10">
    <location>
        <begin position="351"/>
        <end position="372"/>
    </location>
</feature>
<dbReference type="SUPFAM" id="SSF54631">
    <property type="entry name" value="CBS-domain pair"/>
    <property type="match status" value="1"/>
</dbReference>
<dbReference type="Gene3D" id="3.10.580.10">
    <property type="entry name" value="CBS-domain"/>
    <property type="match status" value="1"/>
</dbReference>
<feature type="domain" description="CBS" evidence="11">
    <location>
        <begin position="531"/>
        <end position="581"/>
    </location>
</feature>
<keyword evidence="6 10" id="KW-0472">Membrane</keyword>
<evidence type="ECO:0000256" key="8">
    <source>
        <dbReference type="ARBA" id="ARBA00023214"/>
    </source>
</evidence>
<dbReference type="Proteomes" id="UP000186917">
    <property type="component" value="Unassembled WGS sequence"/>
</dbReference>
<accession>A0A1N7PEG2</accession>
<dbReference type="PANTHER" id="PTHR43427">
    <property type="entry name" value="CHLORIDE CHANNEL PROTEIN CLC-E"/>
    <property type="match status" value="1"/>
</dbReference>